<proteinExistence type="predicted"/>
<comment type="caution">
    <text evidence="2">The sequence shown here is derived from an EMBL/GenBank/DDBJ whole genome shotgun (WGS) entry which is preliminary data.</text>
</comment>
<dbReference type="SUPFAM" id="SSF56112">
    <property type="entry name" value="Protein kinase-like (PK-like)"/>
    <property type="match status" value="1"/>
</dbReference>
<dbReference type="RefSeq" id="WP_082811128.1">
    <property type="nucleotide sequence ID" value="NZ_MZZM01000005.1"/>
</dbReference>
<keyword evidence="3" id="KW-1185">Reference proteome</keyword>
<protein>
    <recommendedName>
        <fullName evidence="1">Aminoglycoside phosphotransferase domain-containing protein</fullName>
    </recommendedName>
</protein>
<sequence length="290" mass="32625">MPYGFDIDDALHNQLRAPVPPDVLAWVERQTKCRVIAQQPLDGGQSAAIHRLILDDRNDVILQRFVLDWICDEPWAPANEALVFGLLAGTSVPAPEMIAADPHGQHTDVPAVLMTALPGAVVWDPPELDPWLDAVIDVMMTIHSVPAPQQLRRWEPYPPENAPPAWTRYRWAWERAVTAYHDARPSSDRVFVHRDFHPGNILWQQGKISGVVDWVSSCAGPAQEDVAHCRVNLAMHHGQAVADRFLQRWIHASGQPEYHPYWDLLTAVSMSGDEPNRELDEFIATAAHRL</sequence>
<organism evidence="2 3">
    <name type="scientific">Mycobacterium simiae</name>
    <name type="common">Mycobacterium habana</name>
    <dbReference type="NCBI Taxonomy" id="1784"/>
    <lineage>
        <taxon>Bacteria</taxon>
        <taxon>Bacillati</taxon>
        <taxon>Actinomycetota</taxon>
        <taxon>Actinomycetes</taxon>
        <taxon>Mycobacteriales</taxon>
        <taxon>Mycobacteriaceae</taxon>
        <taxon>Mycobacterium</taxon>
        <taxon>Mycobacterium simiae complex</taxon>
    </lineage>
</organism>
<dbReference type="PANTHER" id="PTHR21310">
    <property type="entry name" value="AMINOGLYCOSIDE PHOSPHOTRANSFERASE-RELATED-RELATED"/>
    <property type="match status" value="1"/>
</dbReference>
<dbReference type="InterPro" id="IPR002575">
    <property type="entry name" value="Aminoglycoside_PTrfase"/>
</dbReference>
<dbReference type="InterPro" id="IPR011009">
    <property type="entry name" value="Kinase-like_dom_sf"/>
</dbReference>
<evidence type="ECO:0000259" key="1">
    <source>
        <dbReference type="Pfam" id="PF01636"/>
    </source>
</evidence>
<dbReference type="Gene3D" id="3.90.1200.10">
    <property type="match status" value="1"/>
</dbReference>
<feature type="domain" description="Aminoglycoside phosphotransferase" evidence="1">
    <location>
        <begin position="39"/>
        <end position="258"/>
    </location>
</feature>
<dbReference type="AlphaFoldDB" id="A0A1X0YGN0"/>
<evidence type="ECO:0000313" key="2">
    <source>
        <dbReference type="EMBL" id="ORJ64117.1"/>
    </source>
</evidence>
<dbReference type="Proteomes" id="UP000193040">
    <property type="component" value="Unassembled WGS sequence"/>
</dbReference>
<dbReference type="InterPro" id="IPR051678">
    <property type="entry name" value="AGP_Transferase"/>
</dbReference>
<dbReference type="EMBL" id="MZZM01000005">
    <property type="protein sequence ID" value="ORJ64117.1"/>
    <property type="molecule type" value="Genomic_DNA"/>
</dbReference>
<dbReference type="STRING" id="1784.VC42_05055"/>
<reference evidence="2 3" key="1">
    <citation type="submission" date="2017-03" db="EMBL/GenBank/DDBJ databases">
        <title>Genomic insights into Mycobacterium simiae human colonization.</title>
        <authorList>
            <person name="Steffani J.L."/>
            <person name="Brunck M.E."/>
            <person name="Cruz E."/>
            <person name="Montiel R."/>
            <person name="Barona F."/>
        </authorList>
    </citation>
    <scope>NUCLEOTIDE SEQUENCE [LARGE SCALE GENOMIC DNA]</scope>
    <source>
        <strain evidence="2 3">MsiGto</strain>
    </source>
</reference>
<name>A0A1X0YGN0_MYCSI</name>
<accession>A0A1X0YGN0</accession>
<dbReference type="Pfam" id="PF01636">
    <property type="entry name" value="APH"/>
    <property type="match status" value="1"/>
</dbReference>
<evidence type="ECO:0000313" key="3">
    <source>
        <dbReference type="Proteomes" id="UP000193040"/>
    </source>
</evidence>
<gene>
    <name evidence="2" type="ORF">B5M45_02615</name>
</gene>